<feature type="compositionally biased region" description="Polar residues" evidence="5">
    <location>
        <begin position="324"/>
        <end position="352"/>
    </location>
</feature>
<dbReference type="GO" id="GO:0005525">
    <property type="term" value="F:GTP binding"/>
    <property type="evidence" value="ECO:0007669"/>
    <property type="project" value="UniProtKB-KW"/>
</dbReference>
<dbReference type="GO" id="GO:0000329">
    <property type="term" value="C:fungal-type vacuole membrane"/>
    <property type="evidence" value="ECO:0007669"/>
    <property type="project" value="TreeGrafter"/>
</dbReference>
<dbReference type="NCBIfam" id="TIGR00231">
    <property type="entry name" value="small_GTP"/>
    <property type="match status" value="1"/>
</dbReference>
<evidence type="ECO:0000313" key="6">
    <source>
        <dbReference type="EMBL" id="CCA69393.1"/>
    </source>
</evidence>
<dbReference type="InterPro" id="IPR001806">
    <property type="entry name" value="Small_GTPase"/>
</dbReference>
<keyword evidence="2" id="KW-0547">Nucleotide-binding</keyword>
<feature type="region of interest" description="Disordered" evidence="5">
    <location>
        <begin position="291"/>
        <end position="356"/>
    </location>
</feature>
<evidence type="ECO:0000256" key="3">
    <source>
        <dbReference type="ARBA" id="ARBA00023134"/>
    </source>
</evidence>
<dbReference type="Gene3D" id="3.40.50.300">
    <property type="entry name" value="P-loop containing nucleotide triphosphate hydrolases"/>
    <property type="match status" value="1"/>
</dbReference>
<dbReference type="HOGENOM" id="CLU_685333_0_0_1"/>
<evidence type="ECO:0000256" key="1">
    <source>
        <dbReference type="ARBA" id="ARBA00006270"/>
    </source>
</evidence>
<organism evidence="6 7">
    <name type="scientific">Serendipita indica (strain DSM 11827)</name>
    <name type="common">Root endophyte fungus</name>
    <name type="synonym">Piriformospora indica</name>
    <dbReference type="NCBI Taxonomy" id="1109443"/>
    <lineage>
        <taxon>Eukaryota</taxon>
        <taxon>Fungi</taxon>
        <taxon>Dikarya</taxon>
        <taxon>Basidiomycota</taxon>
        <taxon>Agaricomycotina</taxon>
        <taxon>Agaricomycetes</taxon>
        <taxon>Sebacinales</taxon>
        <taxon>Serendipitaceae</taxon>
        <taxon>Serendipita</taxon>
    </lineage>
</organism>
<feature type="compositionally biased region" description="Polar residues" evidence="5">
    <location>
        <begin position="296"/>
        <end position="316"/>
    </location>
</feature>
<comment type="caution">
    <text evidence="6">The sequence shown here is derived from an EMBL/GenBank/DDBJ whole genome shotgun (WGS) entry which is preliminary data.</text>
</comment>
<feature type="compositionally biased region" description="Basic and acidic residues" evidence="5">
    <location>
        <begin position="443"/>
        <end position="455"/>
    </location>
</feature>
<comment type="similarity">
    <text evidence="1">Belongs to the small GTPase superfamily. Rab family.</text>
</comment>
<dbReference type="InterPro" id="IPR005225">
    <property type="entry name" value="Small_GTP-bd"/>
</dbReference>
<name>G4TDM1_SERID</name>
<feature type="region of interest" description="Disordered" evidence="5">
    <location>
        <begin position="418"/>
        <end position="455"/>
    </location>
</feature>
<dbReference type="SUPFAM" id="SSF52540">
    <property type="entry name" value="P-loop containing nucleoside triphosphate hydrolases"/>
    <property type="match status" value="1"/>
</dbReference>
<evidence type="ECO:0000256" key="2">
    <source>
        <dbReference type="ARBA" id="ARBA00022741"/>
    </source>
</evidence>
<feature type="compositionally biased region" description="Polar residues" evidence="5">
    <location>
        <begin position="200"/>
        <end position="213"/>
    </location>
</feature>
<dbReference type="GO" id="GO:0003924">
    <property type="term" value="F:GTPase activity"/>
    <property type="evidence" value="ECO:0007669"/>
    <property type="project" value="InterPro"/>
</dbReference>
<proteinExistence type="inferred from homology"/>
<accession>G4TDM1</accession>
<dbReference type="PROSITE" id="PS51421">
    <property type="entry name" value="RAS"/>
    <property type="match status" value="1"/>
</dbReference>
<feature type="region of interest" description="Disordered" evidence="5">
    <location>
        <begin position="177"/>
        <end position="225"/>
    </location>
</feature>
<dbReference type="STRING" id="1109443.G4TDM1"/>
<keyword evidence="3" id="KW-0342">GTP-binding</keyword>
<dbReference type="GO" id="GO:0005770">
    <property type="term" value="C:late endosome"/>
    <property type="evidence" value="ECO:0007669"/>
    <property type="project" value="TreeGrafter"/>
</dbReference>
<gene>
    <name evidence="6" type="ORF">PIIN_03293</name>
</gene>
<dbReference type="eggNOG" id="KOG0394">
    <property type="taxonomic scope" value="Eukaryota"/>
</dbReference>
<dbReference type="InterPro" id="IPR027417">
    <property type="entry name" value="P-loop_NTPase"/>
</dbReference>
<dbReference type="Proteomes" id="UP000007148">
    <property type="component" value="Unassembled WGS sequence"/>
</dbReference>
<keyword evidence="4" id="KW-0636">Prenylation</keyword>
<dbReference type="OMA" id="CWICAAN"/>
<dbReference type="CDD" id="cd00154">
    <property type="entry name" value="Rab"/>
    <property type="match status" value="1"/>
</dbReference>
<dbReference type="PANTHER" id="PTHR47981:SF20">
    <property type="entry name" value="RAS-RELATED PROTEIN RAB-7A"/>
    <property type="match status" value="1"/>
</dbReference>
<dbReference type="GO" id="GO:0032889">
    <property type="term" value="P:regulation of vacuole fusion, non-autophagic"/>
    <property type="evidence" value="ECO:0007669"/>
    <property type="project" value="TreeGrafter"/>
</dbReference>
<evidence type="ECO:0000313" key="7">
    <source>
        <dbReference type="Proteomes" id="UP000007148"/>
    </source>
</evidence>
<dbReference type="EMBL" id="CAFZ01000054">
    <property type="protein sequence ID" value="CCA69393.1"/>
    <property type="molecule type" value="Genomic_DNA"/>
</dbReference>
<evidence type="ECO:0000256" key="4">
    <source>
        <dbReference type="ARBA" id="ARBA00023289"/>
    </source>
</evidence>
<dbReference type="SMART" id="SM00175">
    <property type="entry name" value="RAB"/>
    <property type="match status" value="1"/>
</dbReference>
<keyword evidence="7" id="KW-1185">Reference proteome</keyword>
<sequence>MLNVKLVIVGASGVGKTSLRTKYTSGRFSTNYRATIGADFLTKTIPHPSIPDETVQLQIWDTAGQERFSGLSSAFFRGADAVILVYDVTDPLSLDSLTRWWNEFKMRCPIEEGAEADFPVAVVGNKMDLIEGRQTGTWKKKHQRVGSGNSMQDDRIVTEEEAQEYLRNLVPLPNGSVAPQAEPGWNSATPSPIPERSRLKQVSTRESADSRGTSRPRMAYGNGTMNSTAMSIYHTASSSLIDSGPPTPSGRGRDTNILNGAVFWDPEVEQAIAENAAGVVGEGEIALDSGYKSVSPAGTPNLDGSSTPSKQTSSQHLDVPGEHATTTRQRVVSSNSDSSLQTITPARMNSSNEIKRDLSTPAQLDAASKKLAASKPPPGPALFFTSAKTGENLVDVFNYIGERVVRKWEWEESQLHMLESGGAPGTTGNGDSRIILRGLQDGDSTRSKSKDWSCC</sequence>
<dbReference type="AlphaFoldDB" id="G4TDM1"/>
<dbReference type="InParanoid" id="G4TDM1"/>
<dbReference type="PANTHER" id="PTHR47981">
    <property type="entry name" value="RAB FAMILY"/>
    <property type="match status" value="1"/>
</dbReference>
<dbReference type="Pfam" id="PF00071">
    <property type="entry name" value="Ras"/>
    <property type="match status" value="1"/>
</dbReference>
<dbReference type="OrthoDB" id="9989112at2759"/>
<evidence type="ECO:0000256" key="5">
    <source>
        <dbReference type="SAM" id="MobiDB-lite"/>
    </source>
</evidence>
<dbReference type="PRINTS" id="PR00449">
    <property type="entry name" value="RASTRNSFRMNG"/>
</dbReference>
<dbReference type="PROSITE" id="PS51420">
    <property type="entry name" value="RHO"/>
    <property type="match status" value="1"/>
</dbReference>
<reference evidence="6 7" key="1">
    <citation type="journal article" date="2011" name="PLoS Pathog.">
        <title>Endophytic Life Strategies Decoded by Genome and Transcriptome Analyses of the Mutualistic Root Symbiont Piriformospora indica.</title>
        <authorList>
            <person name="Zuccaro A."/>
            <person name="Lahrmann U."/>
            <person name="Guldener U."/>
            <person name="Langen G."/>
            <person name="Pfiffi S."/>
            <person name="Biedenkopf D."/>
            <person name="Wong P."/>
            <person name="Samans B."/>
            <person name="Grimm C."/>
            <person name="Basiewicz M."/>
            <person name="Murat C."/>
            <person name="Martin F."/>
            <person name="Kogel K.H."/>
        </authorList>
    </citation>
    <scope>NUCLEOTIDE SEQUENCE [LARGE SCALE GENOMIC DNA]</scope>
    <source>
        <strain evidence="6 7">DSM 11827</strain>
    </source>
</reference>
<dbReference type="SMART" id="SM00174">
    <property type="entry name" value="RHO"/>
    <property type="match status" value="1"/>
</dbReference>
<dbReference type="FunFam" id="3.40.50.300:FF:001447">
    <property type="entry name" value="Ras-related protein Rab-1B"/>
    <property type="match status" value="1"/>
</dbReference>
<protein>
    <submittedName>
        <fullName evidence="6">Probable GTPase Rab7 protein</fullName>
    </submittedName>
</protein>
<dbReference type="SMART" id="SM00176">
    <property type="entry name" value="RAN"/>
    <property type="match status" value="1"/>
</dbReference>
<dbReference type="SMART" id="SM00173">
    <property type="entry name" value="RAS"/>
    <property type="match status" value="1"/>
</dbReference>
<dbReference type="PROSITE" id="PS51419">
    <property type="entry name" value="RAB"/>
    <property type="match status" value="1"/>
</dbReference>
<keyword evidence="4" id="KW-0449">Lipoprotein</keyword>